<dbReference type="InterPro" id="IPR002938">
    <property type="entry name" value="FAD-bd"/>
</dbReference>
<evidence type="ECO:0000313" key="4">
    <source>
        <dbReference type="EMBL" id="MFC7326793.1"/>
    </source>
</evidence>
<dbReference type="Pfam" id="PF01494">
    <property type="entry name" value="FAD_binding_3"/>
    <property type="match status" value="1"/>
</dbReference>
<evidence type="ECO:0000313" key="5">
    <source>
        <dbReference type="Proteomes" id="UP001596540"/>
    </source>
</evidence>
<dbReference type="InterPro" id="IPR036188">
    <property type="entry name" value="FAD/NAD-bd_sf"/>
</dbReference>
<evidence type="ECO:0000259" key="3">
    <source>
        <dbReference type="Pfam" id="PF01494"/>
    </source>
</evidence>
<dbReference type="Gene3D" id="3.50.50.60">
    <property type="entry name" value="FAD/NAD(P)-binding domain"/>
    <property type="match status" value="1"/>
</dbReference>
<dbReference type="GO" id="GO:0004497">
    <property type="term" value="F:monooxygenase activity"/>
    <property type="evidence" value="ECO:0007669"/>
    <property type="project" value="UniProtKB-KW"/>
</dbReference>
<keyword evidence="1" id="KW-0560">Oxidoreductase</keyword>
<gene>
    <name evidence="4" type="ORF">ACFQRF_03475</name>
</gene>
<feature type="domain" description="FAD-binding" evidence="3">
    <location>
        <begin position="6"/>
        <end position="339"/>
    </location>
</feature>
<organism evidence="4 5">
    <name type="scientific">Marinactinospora rubrisoli</name>
    <dbReference type="NCBI Taxonomy" id="2715399"/>
    <lineage>
        <taxon>Bacteria</taxon>
        <taxon>Bacillati</taxon>
        <taxon>Actinomycetota</taxon>
        <taxon>Actinomycetes</taxon>
        <taxon>Streptosporangiales</taxon>
        <taxon>Nocardiopsidaceae</taxon>
        <taxon>Marinactinospora</taxon>
    </lineage>
</organism>
<protein>
    <submittedName>
        <fullName evidence="4">FAD-dependent monooxygenase</fullName>
    </submittedName>
</protein>
<accession>A0ABW2K9W4</accession>
<reference evidence="5" key="1">
    <citation type="journal article" date="2019" name="Int. J. Syst. Evol. Microbiol.">
        <title>The Global Catalogue of Microorganisms (GCM) 10K type strain sequencing project: providing services to taxonomists for standard genome sequencing and annotation.</title>
        <authorList>
            <consortium name="The Broad Institute Genomics Platform"/>
            <consortium name="The Broad Institute Genome Sequencing Center for Infectious Disease"/>
            <person name="Wu L."/>
            <person name="Ma J."/>
        </authorList>
    </citation>
    <scope>NUCLEOTIDE SEQUENCE [LARGE SCALE GENOMIC DNA]</scope>
    <source>
        <strain evidence="5">CGMCC 4.7382</strain>
    </source>
</reference>
<dbReference type="PANTHER" id="PTHR13789:SF309">
    <property type="entry name" value="PUTATIVE (AFU_ORTHOLOGUE AFUA_6G14510)-RELATED"/>
    <property type="match status" value="1"/>
</dbReference>
<dbReference type="PRINTS" id="PR00420">
    <property type="entry name" value="RNGMNOXGNASE"/>
</dbReference>
<dbReference type="RefSeq" id="WP_379868698.1">
    <property type="nucleotide sequence ID" value="NZ_JBHTBH010000001.1"/>
</dbReference>
<keyword evidence="2 4" id="KW-0503">Monooxygenase</keyword>
<dbReference type="EMBL" id="JBHTBH010000001">
    <property type="protein sequence ID" value="MFC7326793.1"/>
    <property type="molecule type" value="Genomic_DNA"/>
</dbReference>
<dbReference type="SUPFAM" id="SSF51905">
    <property type="entry name" value="FAD/NAD(P)-binding domain"/>
    <property type="match status" value="1"/>
</dbReference>
<dbReference type="PANTHER" id="PTHR13789">
    <property type="entry name" value="MONOOXYGENASE"/>
    <property type="match status" value="1"/>
</dbReference>
<name>A0ABW2K9W4_9ACTN</name>
<sequence length="390" mass="41077">MARPHAVVIGGGIGGLTAARALLGGGWEVTVHERSRSLAPAGAGLAVAPNALRALDTLGLGDAVRERSSLHGGGIRRWDGRWLMRMDADRIRAWFGDPIVLLRRCTLVDLLAAGLPAGTVRTASAATVVDPGGRDRPARVTTGSGELTADLVVAADGIHSVTRRALFPETPAPVHAGFATWRFVVPADRPIVPAESWGRGAVVGLMPLADGTVYVYVSVSGAPREWTLEEHAALPRRFAHWHSPIPQLLAAAAPGEMLRNEVWYLDTPPRSYHHGRVALLGDAAHAMPPNLGQGGCQAIEDAVTLAHTVSGAGFADVPAALVRYTAARRPRAARVVRRSAQAGALLCSGYRSVATVRNIALVALGPFGPQVVRRSVTGIFDWSPPGAARR</sequence>
<dbReference type="Proteomes" id="UP001596540">
    <property type="component" value="Unassembled WGS sequence"/>
</dbReference>
<evidence type="ECO:0000256" key="1">
    <source>
        <dbReference type="ARBA" id="ARBA00023002"/>
    </source>
</evidence>
<evidence type="ECO:0000256" key="2">
    <source>
        <dbReference type="ARBA" id="ARBA00023033"/>
    </source>
</evidence>
<comment type="caution">
    <text evidence="4">The sequence shown here is derived from an EMBL/GenBank/DDBJ whole genome shotgun (WGS) entry which is preliminary data.</text>
</comment>
<dbReference type="InterPro" id="IPR050493">
    <property type="entry name" value="FAD-dep_Monooxygenase_BioMet"/>
</dbReference>
<keyword evidence="5" id="KW-1185">Reference proteome</keyword>
<proteinExistence type="predicted"/>